<evidence type="ECO:0000259" key="3">
    <source>
        <dbReference type="PROSITE" id="PS50930"/>
    </source>
</evidence>
<feature type="domain" description="HTH LytTR-type" evidence="3">
    <location>
        <begin position="139"/>
        <end position="208"/>
    </location>
</feature>
<protein>
    <submittedName>
        <fullName evidence="4">LytTR family DNA-binding domain-containing protein</fullName>
    </submittedName>
</protein>
<dbReference type="InterPro" id="IPR011006">
    <property type="entry name" value="CheY-like_superfamily"/>
</dbReference>
<comment type="caution">
    <text evidence="4">The sequence shown here is derived from an EMBL/GenBank/DDBJ whole genome shotgun (WGS) entry which is preliminary data.</text>
</comment>
<organism evidence="4 5">
    <name type="scientific">Niabella pedocola</name>
    <dbReference type="NCBI Taxonomy" id="1752077"/>
    <lineage>
        <taxon>Bacteria</taxon>
        <taxon>Pseudomonadati</taxon>
        <taxon>Bacteroidota</taxon>
        <taxon>Chitinophagia</taxon>
        <taxon>Chitinophagales</taxon>
        <taxon>Chitinophagaceae</taxon>
        <taxon>Niabella</taxon>
    </lineage>
</organism>
<dbReference type="RefSeq" id="WP_231004693.1">
    <property type="nucleotide sequence ID" value="NZ_JAJNEC010000005.1"/>
</dbReference>
<dbReference type="SMART" id="SM00850">
    <property type="entry name" value="LytTR"/>
    <property type="match status" value="1"/>
</dbReference>
<dbReference type="InterPro" id="IPR001789">
    <property type="entry name" value="Sig_transdc_resp-reg_receiver"/>
</dbReference>
<dbReference type="SMART" id="SM00448">
    <property type="entry name" value="REC"/>
    <property type="match status" value="1"/>
</dbReference>
<dbReference type="Gene3D" id="2.40.50.1020">
    <property type="entry name" value="LytTr DNA-binding domain"/>
    <property type="match status" value="1"/>
</dbReference>
<keyword evidence="4" id="KW-0238">DNA-binding</keyword>
<evidence type="ECO:0000313" key="5">
    <source>
        <dbReference type="Proteomes" id="UP001199816"/>
    </source>
</evidence>
<feature type="modified residue" description="4-aspartylphosphate" evidence="1">
    <location>
        <position position="57"/>
    </location>
</feature>
<dbReference type="PROSITE" id="PS50110">
    <property type="entry name" value="RESPONSE_REGULATORY"/>
    <property type="match status" value="1"/>
</dbReference>
<dbReference type="PANTHER" id="PTHR37299">
    <property type="entry name" value="TRANSCRIPTIONAL REGULATOR-RELATED"/>
    <property type="match status" value="1"/>
</dbReference>
<reference evidence="4 5" key="1">
    <citation type="submission" date="2021-11" db="EMBL/GenBank/DDBJ databases">
        <title>Genomic of Niabella pedocola.</title>
        <authorList>
            <person name="Wu T."/>
        </authorList>
    </citation>
    <scope>NUCLEOTIDE SEQUENCE [LARGE SCALE GENOMIC DNA]</scope>
    <source>
        <strain evidence="4 5">JCM 31011</strain>
    </source>
</reference>
<name>A0ABS8PRD7_9BACT</name>
<gene>
    <name evidence="4" type="ORF">LQ567_11705</name>
</gene>
<evidence type="ECO:0000313" key="4">
    <source>
        <dbReference type="EMBL" id="MCD2423430.1"/>
    </source>
</evidence>
<dbReference type="GO" id="GO:0003677">
    <property type="term" value="F:DNA binding"/>
    <property type="evidence" value="ECO:0007669"/>
    <property type="project" value="UniProtKB-KW"/>
</dbReference>
<feature type="domain" description="Response regulatory" evidence="2">
    <location>
        <begin position="6"/>
        <end position="118"/>
    </location>
</feature>
<keyword evidence="5" id="KW-1185">Reference proteome</keyword>
<evidence type="ECO:0000259" key="2">
    <source>
        <dbReference type="PROSITE" id="PS50110"/>
    </source>
</evidence>
<dbReference type="PROSITE" id="PS50930">
    <property type="entry name" value="HTH_LYTTR"/>
    <property type="match status" value="1"/>
</dbReference>
<proteinExistence type="predicted"/>
<dbReference type="Gene3D" id="3.40.50.2300">
    <property type="match status" value="1"/>
</dbReference>
<keyword evidence="1" id="KW-0597">Phosphoprotein</keyword>
<evidence type="ECO:0000256" key="1">
    <source>
        <dbReference type="PROSITE-ProRule" id="PRU00169"/>
    </source>
</evidence>
<sequence length="237" mass="26940">MTEGFQFAVLEDDLVDQLVFREYIAAYPALKPCGYFTDSSEGLAFIKAHPPDIAFLDIDMPGLNGIDIIAQVKDRVPACVFITSHAEFALDGFKHAALDYILKPLTAERLAVCIRKINEYLEIRKKAAAYEVLVEKESLVIKDGHRHIKLPQHDIIYLEAMQDYTKVVTEHKNYMTLATFTGLLERLPGKKFLRVHRSYAVAVQKVREQHADKLVCGNTEIPIGKTYRPIVSQMKLY</sequence>
<dbReference type="Proteomes" id="UP001199816">
    <property type="component" value="Unassembled WGS sequence"/>
</dbReference>
<dbReference type="InterPro" id="IPR007492">
    <property type="entry name" value="LytTR_DNA-bd_dom"/>
</dbReference>
<dbReference type="PANTHER" id="PTHR37299:SF1">
    <property type="entry name" value="STAGE 0 SPORULATION PROTEIN A HOMOLOG"/>
    <property type="match status" value="1"/>
</dbReference>
<dbReference type="Pfam" id="PF00072">
    <property type="entry name" value="Response_reg"/>
    <property type="match status" value="1"/>
</dbReference>
<dbReference type="InterPro" id="IPR046947">
    <property type="entry name" value="LytR-like"/>
</dbReference>
<accession>A0ABS8PRD7</accession>
<dbReference type="Pfam" id="PF04397">
    <property type="entry name" value="LytTR"/>
    <property type="match status" value="1"/>
</dbReference>
<dbReference type="EMBL" id="JAJNEC010000005">
    <property type="protein sequence ID" value="MCD2423430.1"/>
    <property type="molecule type" value="Genomic_DNA"/>
</dbReference>
<dbReference type="SUPFAM" id="SSF52172">
    <property type="entry name" value="CheY-like"/>
    <property type="match status" value="1"/>
</dbReference>